<proteinExistence type="predicted"/>
<dbReference type="EMBL" id="JAVDXW010000001">
    <property type="protein sequence ID" value="MDR7302335.1"/>
    <property type="molecule type" value="Genomic_DNA"/>
</dbReference>
<gene>
    <name evidence="1" type="ORF">JOF55_002516</name>
</gene>
<evidence type="ECO:0000313" key="2">
    <source>
        <dbReference type="Proteomes" id="UP001180845"/>
    </source>
</evidence>
<name>A0AAE4CLJ6_9ACTN</name>
<evidence type="ECO:0000313" key="1">
    <source>
        <dbReference type="EMBL" id="MDR7302335.1"/>
    </source>
</evidence>
<keyword evidence="2" id="KW-1185">Reference proteome</keyword>
<protein>
    <submittedName>
        <fullName evidence="1">Uncharacterized protein</fullName>
    </submittedName>
</protein>
<reference evidence="1" key="1">
    <citation type="submission" date="2023-07" db="EMBL/GenBank/DDBJ databases">
        <title>Sequencing the genomes of 1000 actinobacteria strains.</title>
        <authorList>
            <person name="Klenk H.-P."/>
        </authorList>
    </citation>
    <scope>NUCLEOTIDE SEQUENCE</scope>
    <source>
        <strain evidence="1">DSM 45977</strain>
    </source>
</reference>
<accession>A0AAE4CLJ6</accession>
<dbReference type="Proteomes" id="UP001180845">
    <property type="component" value="Unassembled WGS sequence"/>
</dbReference>
<comment type="caution">
    <text evidence="1">The sequence shown here is derived from an EMBL/GenBank/DDBJ whole genome shotgun (WGS) entry which is preliminary data.</text>
</comment>
<sequence>MTTAIEFSDQPTVSDQDSQAAHRFGWFGPLDPTAPAPSGPMPHEVHWRFLRFTGPHEQAMLARILVGLRDT</sequence>
<dbReference type="RefSeq" id="WP_310273786.1">
    <property type="nucleotide sequence ID" value="NZ_JAVDXW010000001.1"/>
</dbReference>
<dbReference type="AlphaFoldDB" id="A0AAE4CLJ6"/>
<organism evidence="1 2">
    <name type="scientific">Haloactinomyces albus</name>
    <dbReference type="NCBI Taxonomy" id="1352928"/>
    <lineage>
        <taxon>Bacteria</taxon>
        <taxon>Bacillati</taxon>
        <taxon>Actinomycetota</taxon>
        <taxon>Actinomycetes</taxon>
        <taxon>Actinopolysporales</taxon>
        <taxon>Actinopolysporaceae</taxon>
        <taxon>Haloactinomyces</taxon>
    </lineage>
</organism>